<sequence>MAGLFGWDLLYNSVKEDVKNHQDVLVCLTHLVLVTNGFKCVGVGESKNIDGSETKTESLPKGWNDEYTLRYVHSGRLYNLKGTMLDDGIIINLFRVDERTVSLIQLNTESVASRHGSIEDIIPDYGTVVEQIKKQLIESIVVSSKSRDSSSQTEQPTTSERPSRSSIPDPYPRHSGNPLQIGGVMDPGYGRADLDPFNGMDPLRGPANRIYPGRGGGMLYQPPPMPGPFNPHAGLPPGAVPPGARFDPFRPPDTRQPPRGPRRPDSDEMPPPGYDDMFM</sequence>
<dbReference type="PANTHER" id="PTHR13266:SF1">
    <property type="entry name" value="PROTEASOME INHIBITOR PI31 SUBUNIT"/>
    <property type="match status" value="1"/>
</dbReference>
<name>A0A9P0BA80_BRAAE</name>
<feature type="compositionally biased region" description="Low complexity" evidence="4">
    <location>
        <begin position="231"/>
        <end position="244"/>
    </location>
</feature>
<feature type="compositionally biased region" description="Low complexity" evidence="4">
    <location>
        <begin position="141"/>
        <end position="160"/>
    </location>
</feature>
<dbReference type="GO" id="GO:0000502">
    <property type="term" value="C:proteasome complex"/>
    <property type="evidence" value="ECO:0007669"/>
    <property type="project" value="UniProtKB-KW"/>
</dbReference>
<evidence type="ECO:0000256" key="2">
    <source>
        <dbReference type="ARBA" id="ARBA00015575"/>
    </source>
</evidence>
<dbReference type="Pfam" id="PF11566">
    <property type="entry name" value="PI31_Prot_N"/>
    <property type="match status" value="1"/>
</dbReference>
<gene>
    <name evidence="6" type="ORF">MELIAE_LOCUS10693</name>
</gene>
<protein>
    <recommendedName>
        <fullName evidence="2">Proteasome inhibitor PI31 subunit</fullName>
    </recommendedName>
</protein>
<organism evidence="6 7">
    <name type="scientific">Brassicogethes aeneus</name>
    <name type="common">Rape pollen beetle</name>
    <name type="synonym">Meligethes aeneus</name>
    <dbReference type="NCBI Taxonomy" id="1431903"/>
    <lineage>
        <taxon>Eukaryota</taxon>
        <taxon>Metazoa</taxon>
        <taxon>Ecdysozoa</taxon>
        <taxon>Arthropoda</taxon>
        <taxon>Hexapoda</taxon>
        <taxon>Insecta</taxon>
        <taxon>Pterygota</taxon>
        <taxon>Neoptera</taxon>
        <taxon>Endopterygota</taxon>
        <taxon>Coleoptera</taxon>
        <taxon>Polyphaga</taxon>
        <taxon>Cucujiformia</taxon>
        <taxon>Nitidulidae</taxon>
        <taxon>Meligethinae</taxon>
        <taxon>Brassicogethes</taxon>
    </lineage>
</organism>
<dbReference type="EMBL" id="OV121138">
    <property type="protein sequence ID" value="CAH0561064.1"/>
    <property type="molecule type" value="Genomic_DNA"/>
</dbReference>
<dbReference type="GO" id="GO:0043161">
    <property type="term" value="P:proteasome-mediated ubiquitin-dependent protein catabolic process"/>
    <property type="evidence" value="ECO:0007669"/>
    <property type="project" value="InterPro"/>
</dbReference>
<proteinExistence type="inferred from homology"/>
<evidence type="ECO:0000256" key="3">
    <source>
        <dbReference type="ARBA" id="ARBA00022942"/>
    </source>
</evidence>
<dbReference type="GO" id="GO:0004866">
    <property type="term" value="F:endopeptidase inhibitor activity"/>
    <property type="evidence" value="ECO:0007669"/>
    <property type="project" value="InterPro"/>
</dbReference>
<dbReference type="OrthoDB" id="68090at2759"/>
<evidence type="ECO:0000313" key="6">
    <source>
        <dbReference type="EMBL" id="CAH0561064.1"/>
    </source>
</evidence>
<dbReference type="InterPro" id="IPR021625">
    <property type="entry name" value="PI31_Prot_N"/>
</dbReference>
<dbReference type="GO" id="GO:0070628">
    <property type="term" value="F:proteasome binding"/>
    <property type="evidence" value="ECO:0007669"/>
    <property type="project" value="InterPro"/>
</dbReference>
<evidence type="ECO:0000313" key="7">
    <source>
        <dbReference type="Proteomes" id="UP001154078"/>
    </source>
</evidence>
<evidence type="ECO:0000256" key="1">
    <source>
        <dbReference type="ARBA" id="ARBA00006405"/>
    </source>
</evidence>
<reference evidence="6" key="1">
    <citation type="submission" date="2021-12" db="EMBL/GenBank/DDBJ databases">
        <authorList>
            <person name="King R."/>
        </authorList>
    </citation>
    <scope>NUCLEOTIDE SEQUENCE</scope>
</reference>
<dbReference type="Proteomes" id="UP001154078">
    <property type="component" value="Chromosome 7"/>
</dbReference>
<comment type="similarity">
    <text evidence="1">Belongs to the proteasome inhibitor PI31 family.</text>
</comment>
<evidence type="ECO:0000256" key="4">
    <source>
        <dbReference type="SAM" id="MobiDB-lite"/>
    </source>
</evidence>
<keyword evidence="7" id="KW-1185">Reference proteome</keyword>
<evidence type="ECO:0000259" key="5">
    <source>
        <dbReference type="Pfam" id="PF11566"/>
    </source>
</evidence>
<feature type="region of interest" description="Disordered" evidence="4">
    <location>
        <begin position="141"/>
        <end position="279"/>
    </location>
</feature>
<dbReference type="AlphaFoldDB" id="A0A9P0BA80"/>
<dbReference type="Gene3D" id="3.40.1000.30">
    <property type="match status" value="1"/>
</dbReference>
<dbReference type="PANTHER" id="PTHR13266">
    <property type="entry name" value="PROTEASOME INHIBITOR"/>
    <property type="match status" value="1"/>
</dbReference>
<dbReference type="InterPro" id="IPR045128">
    <property type="entry name" value="PI31-like"/>
</dbReference>
<feature type="domain" description="PI31 proteasome regulator N-terminal" evidence="5">
    <location>
        <begin position="15"/>
        <end position="116"/>
    </location>
</feature>
<keyword evidence="3" id="KW-0647">Proteasome</keyword>
<accession>A0A9P0BA80</accession>